<feature type="signal peptide" evidence="1">
    <location>
        <begin position="1"/>
        <end position="28"/>
    </location>
</feature>
<gene>
    <name evidence="2" type="ORF">TCM_010848</name>
</gene>
<sequence>MRSSEKCFECLRLVIVLFLLLLAKASMGGCIRPINKGTKSFGHLFDTQLPRGPVPPSGPSPCHNKLDPYDYRKVSYSDGYIICP</sequence>
<name>A0A061E7E7_THECC</name>
<evidence type="ECO:0000256" key="1">
    <source>
        <dbReference type="SAM" id="SignalP"/>
    </source>
</evidence>
<accession>A0A061E7E7</accession>
<keyword evidence="3" id="KW-1185">Reference proteome</keyword>
<dbReference type="HOGENOM" id="CLU_2531991_0_0_1"/>
<proteinExistence type="predicted"/>
<feature type="chain" id="PRO_5001596914" description="Transmembrane protein" evidence="1">
    <location>
        <begin position="29"/>
        <end position="84"/>
    </location>
</feature>
<evidence type="ECO:0008006" key="4">
    <source>
        <dbReference type="Google" id="ProtNLM"/>
    </source>
</evidence>
<dbReference type="Proteomes" id="UP000026915">
    <property type="component" value="Chromosome 2"/>
</dbReference>
<evidence type="ECO:0000313" key="3">
    <source>
        <dbReference type="Proteomes" id="UP000026915"/>
    </source>
</evidence>
<dbReference type="AlphaFoldDB" id="A0A061E7E7"/>
<dbReference type="InParanoid" id="A0A061E7E7"/>
<dbReference type="OMA" id="CHNKLSP"/>
<dbReference type="EMBL" id="CM001880">
    <property type="protein sequence ID" value="EOY00945.1"/>
    <property type="molecule type" value="Genomic_DNA"/>
</dbReference>
<dbReference type="eggNOG" id="ENOG502SFKF">
    <property type="taxonomic scope" value="Eukaryota"/>
</dbReference>
<keyword evidence="1" id="KW-0732">Signal</keyword>
<dbReference type="Gramene" id="EOY00945">
    <property type="protein sequence ID" value="EOY00945"/>
    <property type="gene ID" value="TCM_010848"/>
</dbReference>
<evidence type="ECO:0000313" key="2">
    <source>
        <dbReference type="EMBL" id="EOY00945.1"/>
    </source>
</evidence>
<reference evidence="2 3" key="1">
    <citation type="journal article" date="2013" name="Genome Biol.">
        <title>The genome sequence of the most widely cultivated cacao type and its use to identify candidate genes regulating pod color.</title>
        <authorList>
            <person name="Motamayor J.C."/>
            <person name="Mockaitis K."/>
            <person name="Schmutz J."/>
            <person name="Haiminen N."/>
            <person name="Iii D.L."/>
            <person name="Cornejo O."/>
            <person name="Findley S.D."/>
            <person name="Zheng P."/>
            <person name="Utro F."/>
            <person name="Royaert S."/>
            <person name="Saski C."/>
            <person name="Jenkins J."/>
            <person name="Podicheti R."/>
            <person name="Zhao M."/>
            <person name="Scheffler B.E."/>
            <person name="Stack J.C."/>
            <person name="Feltus F.A."/>
            <person name="Mustiga G.M."/>
            <person name="Amores F."/>
            <person name="Phillips W."/>
            <person name="Marelli J.P."/>
            <person name="May G.D."/>
            <person name="Shapiro H."/>
            <person name="Ma J."/>
            <person name="Bustamante C.D."/>
            <person name="Schnell R.J."/>
            <person name="Main D."/>
            <person name="Gilbert D."/>
            <person name="Parida L."/>
            <person name="Kuhn D.N."/>
        </authorList>
    </citation>
    <scope>NUCLEOTIDE SEQUENCE [LARGE SCALE GENOMIC DNA]</scope>
    <source>
        <strain evidence="3">cv. Matina 1-6</strain>
    </source>
</reference>
<organism evidence="2 3">
    <name type="scientific">Theobroma cacao</name>
    <name type="common">Cacao</name>
    <name type="synonym">Cocoa</name>
    <dbReference type="NCBI Taxonomy" id="3641"/>
    <lineage>
        <taxon>Eukaryota</taxon>
        <taxon>Viridiplantae</taxon>
        <taxon>Streptophyta</taxon>
        <taxon>Embryophyta</taxon>
        <taxon>Tracheophyta</taxon>
        <taxon>Spermatophyta</taxon>
        <taxon>Magnoliopsida</taxon>
        <taxon>eudicotyledons</taxon>
        <taxon>Gunneridae</taxon>
        <taxon>Pentapetalae</taxon>
        <taxon>rosids</taxon>
        <taxon>malvids</taxon>
        <taxon>Malvales</taxon>
        <taxon>Malvaceae</taxon>
        <taxon>Byttnerioideae</taxon>
        <taxon>Theobroma</taxon>
    </lineage>
</organism>
<protein>
    <recommendedName>
        <fullName evidence="4">Transmembrane protein</fullName>
    </recommendedName>
</protein>